<dbReference type="SMR" id="A2F466"/>
<reference evidence="3" key="2">
    <citation type="journal article" date="2007" name="Science">
        <title>Draft genome sequence of the sexually transmitted pathogen Trichomonas vaginalis.</title>
        <authorList>
            <person name="Carlton J.M."/>
            <person name="Hirt R.P."/>
            <person name="Silva J.C."/>
            <person name="Delcher A.L."/>
            <person name="Schatz M."/>
            <person name="Zhao Q."/>
            <person name="Wortman J.R."/>
            <person name="Bidwell S.L."/>
            <person name="Alsmark U.C.M."/>
            <person name="Besteiro S."/>
            <person name="Sicheritz-Ponten T."/>
            <person name="Noel C.J."/>
            <person name="Dacks J.B."/>
            <person name="Foster P.G."/>
            <person name="Simillion C."/>
            <person name="Van de Peer Y."/>
            <person name="Miranda-Saavedra D."/>
            <person name="Barton G.J."/>
            <person name="Westrop G.D."/>
            <person name="Mueller S."/>
            <person name="Dessi D."/>
            <person name="Fiori P.L."/>
            <person name="Ren Q."/>
            <person name="Paulsen I."/>
            <person name="Zhang H."/>
            <person name="Bastida-Corcuera F.D."/>
            <person name="Simoes-Barbosa A."/>
            <person name="Brown M.T."/>
            <person name="Hayes R.D."/>
            <person name="Mukherjee M."/>
            <person name="Okumura C.Y."/>
            <person name="Schneider R."/>
            <person name="Smith A.J."/>
            <person name="Vanacova S."/>
            <person name="Villalvazo M."/>
            <person name="Haas B.J."/>
            <person name="Pertea M."/>
            <person name="Feldblyum T.V."/>
            <person name="Utterback T.R."/>
            <person name="Shu C.L."/>
            <person name="Osoegawa K."/>
            <person name="de Jong P.J."/>
            <person name="Hrdy I."/>
            <person name="Horvathova L."/>
            <person name="Zubacova Z."/>
            <person name="Dolezal P."/>
            <person name="Malik S.B."/>
            <person name="Logsdon J.M. Jr."/>
            <person name="Henze K."/>
            <person name="Gupta A."/>
            <person name="Wang C.C."/>
            <person name="Dunne R.L."/>
            <person name="Upcroft J.A."/>
            <person name="Upcroft P."/>
            <person name="White O."/>
            <person name="Salzberg S.L."/>
            <person name="Tang P."/>
            <person name="Chiu C.-H."/>
            <person name="Lee Y.-S."/>
            <person name="Embley T.M."/>
            <person name="Coombs G.H."/>
            <person name="Mottram J.C."/>
            <person name="Tachezy J."/>
            <person name="Fraser-Liggett C.M."/>
            <person name="Johnson P.J."/>
        </authorList>
    </citation>
    <scope>NUCLEOTIDE SEQUENCE [LARGE SCALE GENOMIC DNA]</scope>
    <source>
        <strain evidence="3">G3</strain>
    </source>
</reference>
<dbReference type="Gene3D" id="1.25.40.10">
    <property type="entry name" value="Tetratricopeptide repeat domain"/>
    <property type="match status" value="1"/>
</dbReference>
<accession>A2F466</accession>
<dbReference type="Proteomes" id="UP000001542">
    <property type="component" value="Unassembled WGS sequence"/>
</dbReference>
<sequence>MEEKIMKMAMNSSTYENQYKQGDALVKLGKPDAALQKFKSVCENLEVLMKANPAARIESHLIPMSLTKMADIYKDKKDVNKALALMKNARHFLEYMCANKPNREDEDSDEADNAEHYTLGALFVEMHKAFDMEDATPPSDAEEITRIFLEAKKKHEEETARKNIEKLKAINEARKEKLRNSRWARFVELVNDHPIAFAIGSVVFLSVFLIISLMMFTIEPPVNVFDQKRSKYEKNLPPDYVPPGQRHGHTHNHEHEKASAERSKAEQERLKKMMEDLSKYVDKEDLKQNPMDDQAKQEL</sequence>
<organism evidence="3 4">
    <name type="scientific">Trichomonas vaginalis (strain ATCC PRA-98 / G3)</name>
    <dbReference type="NCBI Taxonomy" id="412133"/>
    <lineage>
        <taxon>Eukaryota</taxon>
        <taxon>Metamonada</taxon>
        <taxon>Parabasalia</taxon>
        <taxon>Trichomonadida</taxon>
        <taxon>Trichomonadidae</taxon>
        <taxon>Trichomonas</taxon>
    </lineage>
</organism>
<keyword evidence="4" id="KW-1185">Reference proteome</keyword>
<dbReference type="VEuPathDB" id="TrichDB:TVAGG3_1002380"/>
<dbReference type="OrthoDB" id="10542484at2759"/>
<evidence type="ECO:0000313" key="4">
    <source>
        <dbReference type="Proteomes" id="UP000001542"/>
    </source>
</evidence>
<dbReference type="VEuPathDB" id="TrichDB:TVAG_179840"/>
<protein>
    <recommendedName>
        <fullName evidence="5">TPR Domain containing protein</fullName>
    </recommendedName>
</protein>
<keyword evidence="2" id="KW-0812">Transmembrane</keyword>
<gene>
    <name evidence="3" type="ORF">TVAG_179840</name>
</gene>
<proteinExistence type="predicted"/>
<feature type="region of interest" description="Disordered" evidence="1">
    <location>
        <begin position="235"/>
        <end position="299"/>
    </location>
</feature>
<dbReference type="KEGG" id="tva:4758132"/>
<keyword evidence="2" id="KW-0472">Membrane</keyword>
<feature type="transmembrane region" description="Helical" evidence="2">
    <location>
        <begin position="195"/>
        <end position="218"/>
    </location>
</feature>
<dbReference type="AlphaFoldDB" id="A2F466"/>
<dbReference type="RefSeq" id="XP_001313242.1">
    <property type="nucleotide sequence ID" value="XM_001313241.1"/>
</dbReference>
<dbReference type="InterPro" id="IPR011990">
    <property type="entry name" value="TPR-like_helical_dom_sf"/>
</dbReference>
<evidence type="ECO:0008006" key="5">
    <source>
        <dbReference type="Google" id="ProtNLM"/>
    </source>
</evidence>
<keyword evidence="2" id="KW-1133">Transmembrane helix</keyword>
<dbReference type="InParanoid" id="A2F466"/>
<evidence type="ECO:0000256" key="2">
    <source>
        <dbReference type="SAM" id="Phobius"/>
    </source>
</evidence>
<reference evidence="3" key="1">
    <citation type="submission" date="2006-10" db="EMBL/GenBank/DDBJ databases">
        <authorList>
            <person name="Amadeo P."/>
            <person name="Zhao Q."/>
            <person name="Wortman J."/>
            <person name="Fraser-Liggett C."/>
            <person name="Carlton J."/>
        </authorList>
    </citation>
    <scope>NUCLEOTIDE SEQUENCE</scope>
    <source>
        <strain evidence="3">G3</strain>
    </source>
</reference>
<dbReference type="EMBL" id="DS113606">
    <property type="protein sequence ID" value="EAY00313.1"/>
    <property type="molecule type" value="Genomic_DNA"/>
</dbReference>
<evidence type="ECO:0000313" key="3">
    <source>
        <dbReference type="EMBL" id="EAY00313.1"/>
    </source>
</evidence>
<feature type="compositionally biased region" description="Basic and acidic residues" evidence="1">
    <location>
        <begin position="251"/>
        <end position="287"/>
    </location>
</feature>
<evidence type="ECO:0000256" key="1">
    <source>
        <dbReference type="SAM" id="MobiDB-lite"/>
    </source>
</evidence>
<name>A2F466_TRIV3</name>